<reference evidence="12" key="1">
    <citation type="submission" date="2022-11" db="UniProtKB">
        <authorList>
            <consortium name="WormBaseParasite"/>
        </authorList>
    </citation>
    <scope>IDENTIFICATION</scope>
</reference>
<dbReference type="PANTHER" id="PTHR14927">
    <property type="entry name" value="NUCLEOLAR PROTEIN 10"/>
    <property type="match status" value="1"/>
</dbReference>
<feature type="region of interest" description="Disordered" evidence="7">
    <location>
        <begin position="517"/>
        <end position="642"/>
    </location>
</feature>
<sequence>MQVSLSNDAKIYNLSAGKSLPEWISERKRRKLERQDVDIRRRIQLIQDFEMPDVSHTIKVSPDGRFVFAAGTYKPFIKCYEVENLALKFQRGLDADVIKIQMLSDDFSKYVLLEEERYVELHASNGRYFRLRIPKFGRDMAYCKEASDLFIVGSGHEIYRLNLEQGRFLEPFSSSAASLTCCTISEEHQLFMCGTSDGRIEAWDHRDKSRVGVLDCALGQIADGFHLDSFYGDLPQVSCVKFKDALNIAAGTSTGHILLYDIRSSRPVFVKDHQTCLPIKQLDFVKEHDLVLSMDGRVIKMWNEDTGKPFAAIEPGNVLNDFVRYPDSGLLFFANESQKMLQYFVPSIGPAPKWCSYLESITEELEETAQPTVYDDYKFLTKAQLEEIGLSHLVGTNMLRAYMHGYFMDMKLYNKAVTLTQPFAYEKYKERKIKEKVEEERETSLIPKKNKLPKVNKTLAAKLQIEASLAEKSKAKKSKEKLEVASGLLKDDRFKGLFENPDFEIDEESEQFKQLTPALKKLEMQSKKKKKGDDSTDEEEKEIHSGLFMEDEERTSSEGTSDEEEDGTDEDISDEESENEQDLTKSQPRPSNFEDTYDEQESQTKKKRSKKPKSFKFVELNSSQDFASLLPSGSTNEAESQMTLAERRAVMKKKHGGDIIEEMPFEGKAITFSMKKSKGEQRKSEKEERQRKHVEERKQVRRSAGSIMRFAKRLPSTVTGNTRGRGGRGRGGQNRTPRI</sequence>
<evidence type="ECO:0000259" key="9">
    <source>
        <dbReference type="Pfam" id="PF23097"/>
    </source>
</evidence>
<dbReference type="Pfam" id="PF23098">
    <property type="entry name" value="Beta-prop_NOL10_N"/>
    <property type="match status" value="1"/>
</dbReference>
<dbReference type="AlphaFoldDB" id="A0A914CT23"/>
<evidence type="ECO:0000259" key="10">
    <source>
        <dbReference type="Pfam" id="PF23098"/>
    </source>
</evidence>
<feature type="domain" description="NUC153" evidence="8">
    <location>
        <begin position="491"/>
        <end position="517"/>
    </location>
</feature>
<dbReference type="GO" id="GO:0030686">
    <property type="term" value="C:90S preribosome"/>
    <property type="evidence" value="ECO:0007669"/>
    <property type="project" value="TreeGrafter"/>
</dbReference>
<evidence type="ECO:0000256" key="6">
    <source>
        <dbReference type="ARBA" id="ARBA00023242"/>
    </source>
</evidence>
<evidence type="ECO:0000256" key="2">
    <source>
        <dbReference type="ARBA" id="ARBA00005264"/>
    </source>
</evidence>
<keyword evidence="4" id="KW-0853">WD repeat</keyword>
<keyword evidence="6" id="KW-0539">Nucleus</keyword>
<evidence type="ECO:0000256" key="1">
    <source>
        <dbReference type="ARBA" id="ARBA00004604"/>
    </source>
</evidence>
<feature type="domain" description="Nucleolar protein 10-like second" evidence="9">
    <location>
        <begin position="373"/>
        <end position="419"/>
    </location>
</feature>
<dbReference type="InterPro" id="IPR040382">
    <property type="entry name" value="NOL10/Enp2"/>
</dbReference>
<protein>
    <recommendedName>
        <fullName evidence="3">Nucleolar protein 10</fullName>
    </recommendedName>
</protein>
<dbReference type="PANTHER" id="PTHR14927:SF0">
    <property type="entry name" value="NUCLEOLAR PROTEIN 10"/>
    <property type="match status" value="1"/>
</dbReference>
<feature type="domain" description="Nucleolar protein 10-like N-terminal" evidence="10">
    <location>
        <begin position="1"/>
        <end position="368"/>
    </location>
</feature>
<dbReference type="InterPro" id="IPR056551">
    <property type="entry name" value="Beta-prop_NOL10_N"/>
</dbReference>
<evidence type="ECO:0000256" key="4">
    <source>
        <dbReference type="ARBA" id="ARBA00022574"/>
    </source>
</evidence>
<feature type="compositionally biased region" description="Polar residues" evidence="7">
    <location>
        <begin position="620"/>
        <end position="642"/>
    </location>
</feature>
<dbReference type="SUPFAM" id="SSF50978">
    <property type="entry name" value="WD40 repeat-like"/>
    <property type="match status" value="1"/>
</dbReference>
<feature type="region of interest" description="Disordered" evidence="7">
    <location>
        <begin position="670"/>
        <end position="739"/>
    </location>
</feature>
<comment type="subcellular location">
    <subcellularLocation>
        <location evidence="1">Nucleus</location>
        <location evidence="1">Nucleolus</location>
    </subcellularLocation>
</comment>
<dbReference type="Proteomes" id="UP000887540">
    <property type="component" value="Unplaced"/>
</dbReference>
<feature type="compositionally biased region" description="Basic residues" evidence="7">
    <location>
        <begin position="605"/>
        <end position="614"/>
    </location>
</feature>
<dbReference type="Pfam" id="PF08159">
    <property type="entry name" value="NUC153"/>
    <property type="match status" value="1"/>
</dbReference>
<dbReference type="SMART" id="SM00320">
    <property type="entry name" value="WD40"/>
    <property type="match status" value="3"/>
</dbReference>
<comment type="similarity">
    <text evidence="2">Belongs to the WD repeat NOL10/ENP2 family.</text>
</comment>
<evidence type="ECO:0000313" key="12">
    <source>
        <dbReference type="WBParaSite" id="ACRNAN_scaffold1394.g26420.t1"/>
    </source>
</evidence>
<keyword evidence="11" id="KW-1185">Reference proteome</keyword>
<feature type="compositionally biased region" description="Basic and acidic residues" evidence="7">
    <location>
        <begin position="677"/>
        <end position="698"/>
    </location>
</feature>
<dbReference type="WBParaSite" id="ACRNAN_scaffold1394.g26420.t1">
    <property type="protein sequence ID" value="ACRNAN_scaffold1394.g26420.t1"/>
    <property type="gene ID" value="ACRNAN_scaffold1394.g26420"/>
</dbReference>
<proteinExistence type="inferred from homology"/>
<keyword evidence="5" id="KW-0677">Repeat</keyword>
<evidence type="ECO:0000256" key="5">
    <source>
        <dbReference type="ARBA" id="ARBA00022737"/>
    </source>
</evidence>
<dbReference type="GO" id="GO:0000462">
    <property type="term" value="P:maturation of SSU-rRNA from tricistronic rRNA transcript (SSU-rRNA, 5.8S rRNA, LSU-rRNA)"/>
    <property type="evidence" value="ECO:0007669"/>
    <property type="project" value="TreeGrafter"/>
</dbReference>
<organism evidence="11 12">
    <name type="scientific">Acrobeloides nanus</name>
    <dbReference type="NCBI Taxonomy" id="290746"/>
    <lineage>
        <taxon>Eukaryota</taxon>
        <taxon>Metazoa</taxon>
        <taxon>Ecdysozoa</taxon>
        <taxon>Nematoda</taxon>
        <taxon>Chromadorea</taxon>
        <taxon>Rhabditida</taxon>
        <taxon>Tylenchina</taxon>
        <taxon>Cephalobomorpha</taxon>
        <taxon>Cephaloboidea</taxon>
        <taxon>Cephalobidae</taxon>
        <taxon>Acrobeloides</taxon>
    </lineage>
</organism>
<evidence type="ECO:0000313" key="11">
    <source>
        <dbReference type="Proteomes" id="UP000887540"/>
    </source>
</evidence>
<dbReference type="GO" id="GO:0032040">
    <property type="term" value="C:small-subunit processome"/>
    <property type="evidence" value="ECO:0007669"/>
    <property type="project" value="TreeGrafter"/>
</dbReference>
<dbReference type="InterPro" id="IPR012580">
    <property type="entry name" value="NUC153"/>
</dbReference>
<name>A0A914CT23_9BILA</name>
<dbReference type="InterPro" id="IPR056550">
    <property type="entry name" value="NOL10_2nd"/>
</dbReference>
<evidence type="ECO:0000256" key="7">
    <source>
        <dbReference type="SAM" id="MobiDB-lite"/>
    </source>
</evidence>
<feature type="compositionally biased region" description="Polar residues" evidence="7">
    <location>
        <begin position="584"/>
        <end position="594"/>
    </location>
</feature>
<dbReference type="InterPro" id="IPR036322">
    <property type="entry name" value="WD40_repeat_dom_sf"/>
</dbReference>
<dbReference type="Gene3D" id="2.130.10.10">
    <property type="entry name" value="YVTN repeat-like/Quinoprotein amine dehydrogenase"/>
    <property type="match status" value="1"/>
</dbReference>
<dbReference type="InterPro" id="IPR015943">
    <property type="entry name" value="WD40/YVTN_repeat-like_dom_sf"/>
</dbReference>
<feature type="compositionally biased region" description="Basic and acidic residues" evidence="7">
    <location>
        <begin position="520"/>
        <end position="534"/>
    </location>
</feature>
<evidence type="ECO:0000256" key="3">
    <source>
        <dbReference type="ARBA" id="ARBA00015517"/>
    </source>
</evidence>
<accession>A0A914CT23</accession>
<dbReference type="Pfam" id="PF23097">
    <property type="entry name" value="NOL10_2nd"/>
    <property type="match status" value="1"/>
</dbReference>
<dbReference type="InterPro" id="IPR001680">
    <property type="entry name" value="WD40_rpt"/>
</dbReference>
<feature type="compositionally biased region" description="Acidic residues" evidence="7">
    <location>
        <begin position="560"/>
        <end position="581"/>
    </location>
</feature>
<evidence type="ECO:0000259" key="8">
    <source>
        <dbReference type="Pfam" id="PF08159"/>
    </source>
</evidence>